<feature type="binding site" evidence="1">
    <location>
        <begin position="98"/>
        <end position="105"/>
    </location>
    <ligand>
        <name>ATP</name>
        <dbReference type="ChEBI" id="CHEBI:30616"/>
    </ligand>
</feature>
<comment type="similarity">
    <text evidence="1">Belongs to the TRAFAC class myosin-kinesin ATPase superfamily. Kinesin family.</text>
</comment>
<feature type="region of interest" description="Disordered" evidence="2">
    <location>
        <begin position="373"/>
        <end position="411"/>
    </location>
</feature>
<feature type="compositionally biased region" description="Low complexity" evidence="2">
    <location>
        <begin position="151"/>
        <end position="164"/>
    </location>
</feature>
<feature type="region of interest" description="Disordered" evidence="2">
    <location>
        <begin position="549"/>
        <end position="574"/>
    </location>
</feature>
<feature type="compositionally biased region" description="Basic and acidic residues" evidence="2">
    <location>
        <begin position="558"/>
        <end position="572"/>
    </location>
</feature>
<keyword evidence="1" id="KW-0547">Nucleotide-binding</keyword>
<evidence type="ECO:0000256" key="1">
    <source>
        <dbReference type="PROSITE-ProRule" id="PRU00283"/>
    </source>
</evidence>
<sequence>MSNVTFQSIVRARPLLEKEKEAGEIECCITDTTTNSFTITDPTSSSTDPSAPPPPPTTYYFDTVIPSTSPQSDIYETIGSPIIESSLSSKNSVLFSFGVSGSGKTWTLLGGKGSEQGLLPRIITNIFSSPSTTLNISMLEIYNEQIYDLLSTPTSTPTTNTPTRSSKKRSSTSKPLKIHQDSGQFYVSSMSSSSSSSAEEAGEVVDGGLRNVTVCCTGMNESSSRGHTVVLLRPKVAEVEMGQIMIIDMAGLERTKKSATYGSALRESTEINKSIMRVTAVLKILKYNTEHASKKKLVPFRESKLTMLLQPVLTGSFGETNVTMMISAYTGQKDISEKTSLLKEVESLRGLKISCEKNKTSVKSRYSVSSTSLLSRELNEDNNTEKDKSDKTPTKRSPRASMNSPARTSSALTLARKKLEAENVILNKKLECLSQEVESQKVVIRELEEGREGGLEEVVEELEGELERAKEEVERLMSKAEVKGAATSPESLSTTSDDHSDLKDQLKTLSSENASLKSELASAQDSSDELARLQKEVEYLRADNKRLAVSSGKGAAKTIDEGTRKREIEEHRKRQALISAPLSEHIQTVSALSSMQGRGPFKAPAFSLNVPKRWNEGGNNGIKRSRDEEEDEKSLSNQDSKRGKLETVHEKENTHKHTRDDTESDADWISLLESSSVQLN</sequence>
<organism evidence="4 5">
    <name type="scientific">Triparma laevis f. longispina</name>
    <dbReference type="NCBI Taxonomy" id="1714387"/>
    <lineage>
        <taxon>Eukaryota</taxon>
        <taxon>Sar</taxon>
        <taxon>Stramenopiles</taxon>
        <taxon>Ochrophyta</taxon>
        <taxon>Bolidophyceae</taxon>
        <taxon>Parmales</taxon>
        <taxon>Triparmaceae</taxon>
        <taxon>Triparma</taxon>
    </lineage>
</organism>
<accession>A0A9W7FTR8</accession>
<dbReference type="Gene3D" id="3.40.850.10">
    <property type="entry name" value="Kinesin motor domain"/>
    <property type="match status" value="1"/>
</dbReference>
<feature type="compositionally biased region" description="Low complexity" evidence="2">
    <location>
        <begin position="36"/>
        <end position="49"/>
    </location>
</feature>
<dbReference type="PRINTS" id="PR00380">
    <property type="entry name" value="KINESINHEAVY"/>
</dbReference>
<dbReference type="GO" id="GO:0008017">
    <property type="term" value="F:microtubule binding"/>
    <property type="evidence" value="ECO:0007669"/>
    <property type="project" value="InterPro"/>
</dbReference>
<dbReference type="SUPFAM" id="SSF52540">
    <property type="entry name" value="P-loop containing nucleoside triphosphate hydrolases"/>
    <property type="match status" value="1"/>
</dbReference>
<dbReference type="AlphaFoldDB" id="A0A9W7FTR8"/>
<evidence type="ECO:0000259" key="3">
    <source>
        <dbReference type="PROSITE" id="PS50067"/>
    </source>
</evidence>
<dbReference type="InterPro" id="IPR036961">
    <property type="entry name" value="Kinesin_motor_dom_sf"/>
</dbReference>
<dbReference type="GO" id="GO:0007018">
    <property type="term" value="P:microtubule-based movement"/>
    <property type="evidence" value="ECO:0007669"/>
    <property type="project" value="InterPro"/>
</dbReference>
<feature type="compositionally biased region" description="Basic and acidic residues" evidence="2">
    <location>
        <begin position="377"/>
        <end position="393"/>
    </location>
</feature>
<dbReference type="PROSITE" id="PS50067">
    <property type="entry name" value="KINESIN_MOTOR_2"/>
    <property type="match status" value="1"/>
</dbReference>
<feature type="region of interest" description="Disordered" evidence="2">
    <location>
        <begin position="36"/>
        <end position="55"/>
    </location>
</feature>
<dbReference type="InterPro" id="IPR001752">
    <property type="entry name" value="Kinesin_motor_dom"/>
</dbReference>
<feature type="region of interest" description="Disordered" evidence="2">
    <location>
        <begin position="480"/>
        <end position="510"/>
    </location>
</feature>
<proteinExistence type="inferred from homology"/>
<evidence type="ECO:0000256" key="2">
    <source>
        <dbReference type="SAM" id="MobiDB-lite"/>
    </source>
</evidence>
<dbReference type="GO" id="GO:0005524">
    <property type="term" value="F:ATP binding"/>
    <property type="evidence" value="ECO:0007669"/>
    <property type="project" value="UniProtKB-UniRule"/>
</dbReference>
<dbReference type="GO" id="GO:0003777">
    <property type="term" value="F:microtubule motor activity"/>
    <property type="evidence" value="ECO:0007669"/>
    <property type="project" value="InterPro"/>
</dbReference>
<evidence type="ECO:0000313" key="5">
    <source>
        <dbReference type="Proteomes" id="UP001165122"/>
    </source>
</evidence>
<name>A0A9W7FTR8_9STRA</name>
<dbReference type="Proteomes" id="UP001165122">
    <property type="component" value="Unassembled WGS sequence"/>
</dbReference>
<keyword evidence="5" id="KW-1185">Reference proteome</keyword>
<dbReference type="Pfam" id="PF00225">
    <property type="entry name" value="Kinesin"/>
    <property type="match status" value="1"/>
</dbReference>
<comment type="caution">
    <text evidence="4">The sequence shown here is derived from an EMBL/GenBank/DDBJ whole genome shotgun (WGS) entry which is preliminary data.</text>
</comment>
<dbReference type="InterPro" id="IPR027640">
    <property type="entry name" value="Kinesin-like_fam"/>
</dbReference>
<feature type="compositionally biased region" description="Basic and acidic residues" evidence="2">
    <location>
        <begin position="639"/>
        <end position="661"/>
    </location>
</feature>
<dbReference type="EMBL" id="BRXW01000310">
    <property type="protein sequence ID" value="GMI17860.1"/>
    <property type="molecule type" value="Genomic_DNA"/>
</dbReference>
<gene>
    <name evidence="4" type="ORF">TrLO_g1359</name>
</gene>
<keyword evidence="1" id="KW-0505">Motor protein</keyword>
<dbReference type="PANTHER" id="PTHR24115">
    <property type="entry name" value="KINESIN-RELATED"/>
    <property type="match status" value="1"/>
</dbReference>
<feature type="region of interest" description="Disordered" evidence="2">
    <location>
        <begin position="151"/>
        <end position="178"/>
    </location>
</feature>
<feature type="region of interest" description="Disordered" evidence="2">
    <location>
        <begin position="591"/>
        <end position="667"/>
    </location>
</feature>
<dbReference type="GO" id="GO:0005874">
    <property type="term" value="C:microtubule"/>
    <property type="evidence" value="ECO:0007669"/>
    <property type="project" value="TreeGrafter"/>
</dbReference>
<dbReference type="InterPro" id="IPR027417">
    <property type="entry name" value="P-loop_NTPase"/>
</dbReference>
<feature type="compositionally biased region" description="Basic and acidic residues" evidence="2">
    <location>
        <begin position="496"/>
        <end position="506"/>
    </location>
</feature>
<dbReference type="GO" id="GO:0005871">
    <property type="term" value="C:kinesin complex"/>
    <property type="evidence" value="ECO:0007669"/>
    <property type="project" value="TreeGrafter"/>
</dbReference>
<keyword evidence="1" id="KW-0067">ATP-binding</keyword>
<feature type="domain" description="Kinesin motor" evidence="3">
    <location>
        <begin position="5"/>
        <end position="351"/>
    </location>
</feature>
<evidence type="ECO:0000313" key="4">
    <source>
        <dbReference type="EMBL" id="GMI17860.1"/>
    </source>
</evidence>
<dbReference type="SMART" id="SM00129">
    <property type="entry name" value="KISc"/>
    <property type="match status" value="1"/>
</dbReference>
<dbReference type="GO" id="GO:0016887">
    <property type="term" value="F:ATP hydrolysis activity"/>
    <property type="evidence" value="ECO:0007669"/>
    <property type="project" value="TreeGrafter"/>
</dbReference>
<dbReference type="OrthoDB" id="206769at2759"/>
<reference evidence="5" key="1">
    <citation type="journal article" date="2023" name="Commun. Biol.">
        <title>Genome analysis of Parmales, the sister group of diatoms, reveals the evolutionary specialization of diatoms from phago-mixotrophs to photoautotrophs.</title>
        <authorList>
            <person name="Ban H."/>
            <person name="Sato S."/>
            <person name="Yoshikawa S."/>
            <person name="Yamada K."/>
            <person name="Nakamura Y."/>
            <person name="Ichinomiya M."/>
            <person name="Sato N."/>
            <person name="Blanc-Mathieu R."/>
            <person name="Endo H."/>
            <person name="Kuwata A."/>
            <person name="Ogata H."/>
        </authorList>
    </citation>
    <scope>NUCLEOTIDE SEQUENCE [LARGE SCALE GENOMIC DNA]</scope>
    <source>
        <strain evidence="5">NIES 3700</strain>
    </source>
</reference>
<feature type="compositionally biased region" description="Polar residues" evidence="2">
    <location>
        <begin position="400"/>
        <end position="411"/>
    </location>
</feature>
<protein>
    <recommendedName>
        <fullName evidence="3">Kinesin motor domain-containing protein</fullName>
    </recommendedName>
</protein>